<organism evidence="1 2">
    <name type="scientific">Catenovulum sediminis</name>
    <dbReference type="NCBI Taxonomy" id="1740262"/>
    <lineage>
        <taxon>Bacteria</taxon>
        <taxon>Pseudomonadati</taxon>
        <taxon>Pseudomonadota</taxon>
        <taxon>Gammaproteobacteria</taxon>
        <taxon>Alteromonadales</taxon>
        <taxon>Alteromonadaceae</taxon>
        <taxon>Catenovulum</taxon>
    </lineage>
</organism>
<evidence type="ECO:0000313" key="1">
    <source>
        <dbReference type="EMBL" id="MER2493334.1"/>
    </source>
</evidence>
<keyword evidence="2" id="KW-1185">Reference proteome</keyword>
<sequence>MSTHLIEYPFYREVAASEKLFTILDDKGIPTPAGSDGQCSMPFWSSEEKADAFIQQNSGYSDFKTYSVEWSTFCEKWFEGLVQDDLLVGLNWQLADGDNCVTEPEILIREVLNCLKAKPINK</sequence>
<evidence type="ECO:0000313" key="2">
    <source>
        <dbReference type="Proteomes" id="UP001467690"/>
    </source>
</evidence>
<dbReference type="Proteomes" id="UP001467690">
    <property type="component" value="Unassembled WGS sequence"/>
</dbReference>
<accession>A0ABV1RKC2</accession>
<name>A0ABV1RKC2_9ALTE</name>
<dbReference type="Pfam" id="PF11042">
    <property type="entry name" value="DUF2750"/>
    <property type="match status" value="1"/>
</dbReference>
<dbReference type="InterPro" id="IPR021284">
    <property type="entry name" value="DUF2750"/>
</dbReference>
<reference evidence="1 2" key="1">
    <citation type="submission" date="2024-06" db="EMBL/GenBank/DDBJ databases">
        <authorList>
            <person name="Chen R.Y."/>
        </authorList>
    </citation>
    <scope>NUCLEOTIDE SEQUENCE [LARGE SCALE GENOMIC DNA]</scope>
    <source>
        <strain evidence="1 2">D2</strain>
    </source>
</reference>
<comment type="caution">
    <text evidence="1">The sequence shown here is derived from an EMBL/GenBank/DDBJ whole genome shotgun (WGS) entry which is preliminary data.</text>
</comment>
<dbReference type="RefSeq" id="WP_350402556.1">
    <property type="nucleotide sequence ID" value="NZ_JBELOE010000259.1"/>
</dbReference>
<dbReference type="EMBL" id="JBELOE010000259">
    <property type="protein sequence ID" value="MER2493334.1"/>
    <property type="molecule type" value="Genomic_DNA"/>
</dbReference>
<gene>
    <name evidence="1" type="ORF">ABS311_15750</name>
</gene>
<proteinExistence type="predicted"/>
<protein>
    <submittedName>
        <fullName evidence="1">DUF2750 domain-containing protein</fullName>
    </submittedName>
</protein>